<evidence type="ECO:0000256" key="6">
    <source>
        <dbReference type="ARBA" id="ARBA00046271"/>
    </source>
</evidence>
<evidence type="ECO:0000259" key="9">
    <source>
        <dbReference type="Pfam" id="PF04695"/>
    </source>
</evidence>
<sequence length="437" mass="46115">MGDSSQSKKSSIPSWQLPSGSTTPKPTTENEPDKSDQSPEDTLLEQASRFLQEESIRDAPTDKKIAFLESKGLTNENIDKLLGVSRNLDASAPTPSTTTTAEEHTQQESSPSTNASNSESSNNPPASTSTQPPTPNRQPASSASPSTRSVPPIITYPEFLLEASKPPPLITFRGVAYTLYGAAGLAATIYGASKFLVTPMLESLTSARHDLSSTAQRNLQTLNEKLEENVSTIPPAATVASKSHANDGPSSDEEEDNESVTSDPTELFHRDIATQTSPELSQAPSSSSASADDTSDTPATTTTAHEKVLSNHLKRLQTISSHLHEFLSDDKGSETNHTQARDSISELQTYLDGLAYNAPAYVSGSGMYSVYDDMAHRGGSGGLGSGGGSGGAKLSRDEEAINAFRAEIRSVKGTLLSARNFPVGGNRGRVVGVSTAS</sequence>
<feature type="compositionally biased region" description="Polar residues" evidence="8">
    <location>
        <begin position="16"/>
        <end position="29"/>
    </location>
</feature>
<feature type="compositionally biased region" description="Low complexity" evidence="8">
    <location>
        <begin position="1"/>
        <end position="14"/>
    </location>
</feature>
<dbReference type="InterPro" id="IPR006785">
    <property type="entry name" value="Pex14_N"/>
</dbReference>
<organism evidence="10 11">
    <name type="scientific">Polytolypa hystricis (strain UAMH7299)</name>
    <dbReference type="NCBI Taxonomy" id="1447883"/>
    <lineage>
        <taxon>Eukaryota</taxon>
        <taxon>Fungi</taxon>
        <taxon>Dikarya</taxon>
        <taxon>Ascomycota</taxon>
        <taxon>Pezizomycotina</taxon>
        <taxon>Eurotiomycetes</taxon>
        <taxon>Eurotiomycetidae</taxon>
        <taxon>Onygenales</taxon>
        <taxon>Onygenales incertae sedis</taxon>
        <taxon>Polytolypa</taxon>
    </lineage>
</organism>
<dbReference type="Gene3D" id="1.10.10.10">
    <property type="entry name" value="Winged helix-like DNA-binding domain superfamily/Winged helix DNA-binding domain"/>
    <property type="match status" value="1"/>
</dbReference>
<feature type="compositionally biased region" description="Basic and acidic residues" evidence="8">
    <location>
        <begin position="51"/>
        <end position="66"/>
    </location>
</feature>
<protein>
    <recommendedName>
        <fullName evidence="4 7">Peroxisomal membrane protein PEX14</fullName>
    </recommendedName>
    <alternativeName>
        <fullName evidence="5 7">Peroxin-14</fullName>
    </alternativeName>
</protein>
<comment type="caution">
    <text evidence="10">The sequence shown here is derived from an EMBL/GenBank/DDBJ whole genome shotgun (WGS) entry which is preliminary data.</text>
</comment>
<feature type="region of interest" description="Disordered" evidence="8">
    <location>
        <begin position="233"/>
        <end position="263"/>
    </location>
</feature>
<comment type="function">
    <text evidence="7">Component of the PEX13-PEX14 docking complex, a translocon channel that specifically mediates the import of peroxisomal cargo proteins bound to PEX5 receptor. The PEX13-PEX14 docking complex forms a large import pore which can be opened to a diameter of about 9 nm. Mechanistically, PEX5 receptor along with cargo proteins associates with the PEX14 subunit of the PEX13-PEX14 docking complex in the cytosol, leading to the insertion of the receptor into the organelle membrane with the concomitant translocation of the cargo into the peroxisome matrix.</text>
</comment>
<dbReference type="GO" id="GO:0005778">
    <property type="term" value="C:peroxisomal membrane"/>
    <property type="evidence" value="ECO:0007669"/>
    <property type="project" value="UniProtKB-SubCell"/>
</dbReference>
<accession>A0A2B7YSC4</accession>
<proteinExistence type="inferred from homology"/>
<dbReference type="AlphaFoldDB" id="A0A2B7YSC4"/>
<evidence type="ECO:0000256" key="1">
    <source>
        <dbReference type="ARBA" id="ARBA00005443"/>
    </source>
</evidence>
<evidence type="ECO:0000256" key="2">
    <source>
        <dbReference type="ARBA" id="ARBA00023010"/>
    </source>
</evidence>
<evidence type="ECO:0000256" key="7">
    <source>
        <dbReference type="RuleBase" id="RU367032"/>
    </source>
</evidence>
<name>A0A2B7YSC4_POLH7</name>
<dbReference type="OrthoDB" id="441517at2759"/>
<feature type="domain" description="Peroxisome membrane anchor protein Pex14p N-terminal" evidence="9">
    <location>
        <begin position="41"/>
        <end position="83"/>
    </location>
</feature>
<keyword evidence="7" id="KW-0653">Protein transport</keyword>
<dbReference type="InterPro" id="IPR025655">
    <property type="entry name" value="PEX14"/>
</dbReference>
<feature type="compositionally biased region" description="Low complexity" evidence="8">
    <location>
        <begin position="283"/>
        <end position="303"/>
    </location>
</feature>
<evidence type="ECO:0000313" key="10">
    <source>
        <dbReference type="EMBL" id="PGH23517.1"/>
    </source>
</evidence>
<evidence type="ECO:0000256" key="4">
    <source>
        <dbReference type="ARBA" id="ARBA00029502"/>
    </source>
</evidence>
<dbReference type="GO" id="GO:1990429">
    <property type="term" value="C:peroxisomal importomer complex"/>
    <property type="evidence" value="ECO:0007669"/>
    <property type="project" value="TreeGrafter"/>
</dbReference>
<feature type="compositionally biased region" description="Low complexity" evidence="8">
    <location>
        <begin position="107"/>
        <end position="131"/>
    </location>
</feature>
<evidence type="ECO:0000256" key="5">
    <source>
        <dbReference type="ARBA" id="ARBA00029691"/>
    </source>
</evidence>
<gene>
    <name evidence="10" type="ORF">AJ80_02471</name>
</gene>
<comment type="subcellular location">
    <subcellularLocation>
        <location evidence="6 7">Peroxisome membrane</location>
    </subcellularLocation>
</comment>
<keyword evidence="7" id="KW-0813">Transport</keyword>
<feature type="region of interest" description="Disordered" evidence="8">
    <location>
        <begin position="275"/>
        <end position="307"/>
    </location>
</feature>
<feature type="compositionally biased region" description="Polar residues" evidence="8">
    <location>
        <begin position="137"/>
        <end position="149"/>
    </location>
</feature>
<keyword evidence="7" id="KW-0472">Membrane</keyword>
<dbReference type="GO" id="GO:0005102">
    <property type="term" value="F:signaling receptor binding"/>
    <property type="evidence" value="ECO:0007669"/>
    <property type="project" value="TreeGrafter"/>
</dbReference>
<keyword evidence="11" id="KW-1185">Reference proteome</keyword>
<evidence type="ECO:0000256" key="3">
    <source>
        <dbReference type="ARBA" id="ARBA00023140"/>
    </source>
</evidence>
<keyword evidence="3 7" id="KW-0576">Peroxisome</keyword>
<dbReference type="Proteomes" id="UP000224634">
    <property type="component" value="Unassembled WGS sequence"/>
</dbReference>
<dbReference type="PANTHER" id="PTHR23058:SF5">
    <property type="entry name" value="PEROXISOMAL MEMBRANE PROTEIN PEX14"/>
    <property type="match status" value="1"/>
</dbReference>
<dbReference type="EMBL" id="PDNA01000023">
    <property type="protein sequence ID" value="PGH23517.1"/>
    <property type="molecule type" value="Genomic_DNA"/>
</dbReference>
<evidence type="ECO:0000256" key="8">
    <source>
        <dbReference type="SAM" id="MobiDB-lite"/>
    </source>
</evidence>
<feature type="compositionally biased region" description="Low complexity" evidence="8">
    <location>
        <begin position="90"/>
        <end position="100"/>
    </location>
</feature>
<evidence type="ECO:0000313" key="11">
    <source>
        <dbReference type="Proteomes" id="UP000224634"/>
    </source>
</evidence>
<comment type="similarity">
    <text evidence="1 7">Belongs to the peroxin-14 family.</text>
</comment>
<dbReference type="GO" id="GO:0016560">
    <property type="term" value="P:protein import into peroxisome matrix, docking"/>
    <property type="evidence" value="ECO:0007669"/>
    <property type="project" value="UniProtKB-UniRule"/>
</dbReference>
<feature type="region of interest" description="Disordered" evidence="8">
    <location>
        <begin position="1"/>
        <end position="151"/>
    </location>
</feature>
<reference evidence="10 11" key="1">
    <citation type="submission" date="2017-10" db="EMBL/GenBank/DDBJ databases">
        <title>Comparative genomics in systemic dimorphic fungi from Ajellomycetaceae.</title>
        <authorList>
            <person name="Munoz J.F."/>
            <person name="Mcewen J.G."/>
            <person name="Clay O.K."/>
            <person name="Cuomo C.A."/>
        </authorList>
    </citation>
    <scope>NUCLEOTIDE SEQUENCE [LARGE SCALE GENOMIC DNA]</scope>
    <source>
        <strain evidence="10 11">UAMH7299</strain>
    </source>
</reference>
<dbReference type="InterPro" id="IPR036388">
    <property type="entry name" value="WH-like_DNA-bd_sf"/>
</dbReference>
<keyword evidence="2" id="KW-0811">Translocation</keyword>
<dbReference type="Pfam" id="PF04695">
    <property type="entry name" value="Pex14_N"/>
    <property type="match status" value="1"/>
</dbReference>
<dbReference type="PANTHER" id="PTHR23058">
    <property type="entry name" value="PEROXISOMAL MEMBRANE PROTEIN PEX14"/>
    <property type="match status" value="1"/>
</dbReference>